<dbReference type="Proteomes" id="UP000327013">
    <property type="component" value="Chromosome 7"/>
</dbReference>
<keyword evidence="3" id="KW-1185">Reference proteome</keyword>
<protein>
    <submittedName>
        <fullName evidence="2">Uncharacterized protein</fullName>
    </submittedName>
</protein>
<organism evidence="2 3">
    <name type="scientific">Carpinus fangiana</name>
    <dbReference type="NCBI Taxonomy" id="176857"/>
    <lineage>
        <taxon>Eukaryota</taxon>
        <taxon>Viridiplantae</taxon>
        <taxon>Streptophyta</taxon>
        <taxon>Embryophyta</taxon>
        <taxon>Tracheophyta</taxon>
        <taxon>Spermatophyta</taxon>
        <taxon>Magnoliopsida</taxon>
        <taxon>eudicotyledons</taxon>
        <taxon>Gunneridae</taxon>
        <taxon>Pentapetalae</taxon>
        <taxon>rosids</taxon>
        <taxon>fabids</taxon>
        <taxon>Fagales</taxon>
        <taxon>Betulaceae</taxon>
        <taxon>Carpinus</taxon>
    </lineage>
</organism>
<proteinExistence type="predicted"/>
<reference evidence="2 3" key="1">
    <citation type="submission" date="2019-06" db="EMBL/GenBank/DDBJ databases">
        <title>A chromosomal-level reference genome of Carpinus fangiana (Coryloideae, Betulaceae).</title>
        <authorList>
            <person name="Yang X."/>
            <person name="Wang Z."/>
            <person name="Zhang L."/>
            <person name="Hao G."/>
            <person name="Liu J."/>
            <person name="Yang Y."/>
        </authorList>
    </citation>
    <scope>NUCLEOTIDE SEQUENCE [LARGE SCALE GENOMIC DNA]</scope>
    <source>
        <strain evidence="2">Cfa_2016G</strain>
        <tissue evidence="2">Leaf</tissue>
    </source>
</reference>
<feature type="region of interest" description="Disordered" evidence="1">
    <location>
        <begin position="66"/>
        <end position="89"/>
    </location>
</feature>
<dbReference type="EMBL" id="CM017327">
    <property type="protein sequence ID" value="KAE8099846.1"/>
    <property type="molecule type" value="Genomic_DNA"/>
</dbReference>
<gene>
    <name evidence="2" type="ORF">FH972_017795</name>
</gene>
<evidence type="ECO:0000313" key="2">
    <source>
        <dbReference type="EMBL" id="KAE8099846.1"/>
    </source>
</evidence>
<feature type="region of interest" description="Disordered" evidence="1">
    <location>
        <begin position="1"/>
        <end position="30"/>
    </location>
</feature>
<sequence>MEVDFGGLGMESDQGSFNSPQSAGTLHERGLGKGDMLHNLVDVLGQGELSRSLSTYKGPLISEVEKSMKEKGLGSNGKATCNKKKKKPK</sequence>
<evidence type="ECO:0000256" key="1">
    <source>
        <dbReference type="SAM" id="MobiDB-lite"/>
    </source>
</evidence>
<name>A0A5N6RNE1_9ROSI</name>
<dbReference type="AlphaFoldDB" id="A0A5N6RNE1"/>
<accession>A0A5N6RNE1</accession>
<feature type="compositionally biased region" description="Polar residues" evidence="1">
    <location>
        <begin position="13"/>
        <end position="24"/>
    </location>
</feature>
<evidence type="ECO:0000313" key="3">
    <source>
        <dbReference type="Proteomes" id="UP000327013"/>
    </source>
</evidence>